<evidence type="ECO:0000313" key="9">
    <source>
        <dbReference type="EMBL" id="GIF21504.1"/>
    </source>
</evidence>
<dbReference type="GO" id="GO:0016020">
    <property type="term" value="C:membrane"/>
    <property type="evidence" value="ECO:0007669"/>
    <property type="project" value="InterPro"/>
</dbReference>
<evidence type="ECO:0000259" key="7">
    <source>
        <dbReference type="PROSITE" id="PS50111"/>
    </source>
</evidence>
<dbReference type="PANTHER" id="PTHR32089:SF112">
    <property type="entry name" value="LYSOZYME-LIKE PROTEIN-RELATED"/>
    <property type="match status" value="1"/>
</dbReference>
<evidence type="ECO:0000256" key="6">
    <source>
        <dbReference type="SAM" id="Phobius"/>
    </source>
</evidence>
<dbReference type="EMBL" id="BOMY01000030">
    <property type="protein sequence ID" value="GIF21504.1"/>
    <property type="molecule type" value="Genomic_DNA"/>
</dbReference>
<evidence type="ECO:0000256" key="4">
    <source>
        <dbReference type="ARBA" id="ARBA00029447"/>
    </source>
</evidence>
<dbReference type="Proteomes" id="UP000623608">
    <property type="component" value="Unassembled WGS sequence"/>
</dbReference>
<dbReference type="PRINTS" id="PR00260">
    <property type="entry name" value="CHEMTRNSDUCR"/>
</dbReference>
<dbReference type="SUPFAM" id="SSF58104">
    <property type="entry name" value="Methyl-accepting chemotaxis protein (MCP) signaling domain"/>
    <property type="match status" value="1"/>
</dbReference>
<keyword evidence="6" id="KW-0472">Membrane</keyword>
<organism evidence="9 10">
    <name type="scientific">Paractinoplanes tereljensis</name>
    <dbReference type="NCBI Taxonomy" id="571912"/>
    <lineage>
        <taxon>Bacteria</taxon>
        <taxon>Bacillati</taxon>
        <taxon>Actinomycetota</taxon>
        <taxon>Actinomycetes</taxon>
        <taxon>Micromonosporales</taxon>
        <taxon>Micromonosporaceae</taxon>
        <taxon>Paractinoplanes</taxon>
    </lineage>
</organism>
<evidence type="ECO:0000256" key="5">
    <source>
        <dbReference type="PROSITE-ProRule" id="PRU00284"/>
    </source>
</evidence>
<feature type="transmembrane region" description="Helical" evidence="6">
    <location>
        <begin position="186"/>
        <end position="205"/>
    </location>
</feature>
<feature type="domain" description="Methyl-accepting transducer" evidence="7">
    <location>
        <begin position="263"/>
        <end position="492"/>
    </location>
</feature>
<name>A0A919NMG0_9ACTN</name>
<dbReference type="SMART" id="SM00304">
    <property type="entry name" value="HAMP"/>
    <property type="match status" value="1"/>
</dbReference>
<evidence type="ECO:0000256" key="3">
    <source>
        <dbReference type="ARBA" id="ARBA00023224"/>
    </source>
</evidence>
<dbReference type="GO" id="GO:0004888">
    <property type="term" value="F:transmembrane signaling receptor activity"/>
    <property type="evidence" value="ECO:0007669"/>
    <property type="project" value="InterPro"/>
</dbReference>
<dbReference type="RefSeq" id="WP_203808163.1">
    <property type="nucleotide sequence ID" value="NZ_BOMY01000030.1"/>
</dbReference>
<dbReference type="SMART" id="SM00283">
    <property type="entry name" value="MA"/>
    <property type="match status" value="1"/>
</dbReference>
<dbReference type="Gene3D" id="1.10.287.950">
    <property type="entry name" value="Methyl-accepting chemotaxis protein"/>
    <property type="match status" value="1"/>
</dbReference>
<evidence type="ECO:0000256" key="2">
    <source>
        <dbReference type="ARBA" id="ARBA00022989"/>
    </source>
</evidence>
<keyword evidence="2 6" id="KW-1133">Transmembrane helix</keyword>
<dbReference type="Pfam" id="PF00015">
    <property type="entry name" value="MCPsignal"/>
    <property type="match status" value="1"/>
</dbReference>
<keyword evidence="3 5" id="KW-0807">Transducer</keyword>
<keyword evidence="10" id="KW-1185">Reference proteome</keyword>
<evidence type="ECO:0000259" key="8">
    <source>
        <dbReference type="PROSITE" id="PS50885"/>
    </source>
</evidence>
<sequence length="522" mass="53587">MVSRWFSNLRVRSKILAAVLIASVIVAVATVLAVQRMGEMDERLVEIRETNVTNLNLLGDMRGAQSQMNRWAATATENAASAEAKAAAAEVQAAAVADLGDALEIYRSQPKSTTAETTFAGFIDYWEQFTAALDDAKAGRAPTADLDAVLTGMESTVSALADEEEASADAAVKKARERYTAARAEVLTTLAVAMLIGILVALLVARSITRRLRVVADAMEAVATGDLTGEIDVRGRDEIGTMAGSVNKATTSVRETVTALAEGAATLARSSADLSAVTDGVATSAAVVADGASAANGSAEEVSRNLQTVAAGADEMALSIHEISRSTTEGAQVTAEAVAVVADTADTVGKLGASSQEIGEVVKVITAIAEQTNLLALNATIEAARAGDMGKGFAVVAGEVKDLAQETAKATGDISARVLAIQADTRNAVEAITRISEVIERINALQTTIASAVEEQTATTAEMNRNVATAATGAVRIAGNVAHVSGAAGDSNRSVLAGQQAAADLAALAGDLQKLVGRFSYR</sequence>
<dbReference type="InterPro" id="IPR004089">
    <property type="entry name" value="MCPsignal_dom"/>
</dbReference>
<dbReference type="GO" id="GO:0006935">
    <property type="term" value="P:chemotaxis"/>
    <property type="evidence" value="ECO:0007669"/>
    <property type="project" value="InterPro"/>
</dbReference>
<evidence type="ECO:0008006" key="11">
    <source>
        <dbReference type="Google" id="ProtNLM"/>
    </source>
</evidence>
<feature type="transmembrane region" description="Helical" evidence="6">
    <location>
        <begin position="15"/>
        <end position="34"/>
    </location>
</feature>
<dbReference type="CDD" id="cd06225">
    <property type="entry name" value="HAMP"/>
    <property type="match status" value="1"/>
</dbReference>
<dbReference type="GO" id="GO:0007165">
    <property type="term" value="P:signal transduction"/>
    <property type="evidence" value="ECO:0007669"/>
    <property type="project" value="UniProtKB-KW"/>
</dbReference>
<dbReference type="InterPro" id="IPR004090">
    <property type="entry name" value="Chemotax_Me-accpt_rcpt"/>
</dbReference>
<dbReference type="PANTHER" id="PTHR32089">
    <property type="entry name" value="METHYL-ACCEPTING CHEMOTAXIS PROTEIN MCPB"/>
    <property type="match status" value="1"/>
</dbReference>
<accession>A0A919NMG0</accession>
<dbReference type="Pfam" id="PF00672">
    <property type="entry name" value="HAMP"/>
    <property type="match status" value="1"/>
</dbReference>
<dbReference type="AlphaFoldDB" id="A0A919NMG0"/>
<dbReference type="InterPro" id="IPR003660">
    <property type="entry name" value="HAMP_dom"/>
</dbReference>
<keyword evidence="1 6" id="KW-0812">Transmembrane</keyword>
<gene>
    <name evidence="9" type="ORF">Ate02nite_42340</name>
</gene>
<dbReference type="PROSITE" id="PS50111">
    <property type="entry name" value="CHEMOTAXIS_TRANSDUC_2"/>
    <property type="match status" value="1"/>
</dbReference>
<dbReference type="PROSITE" id="PS50885">
    <property type="entry name" value="HAMP"/>
    <property type="match status" value="1"/>
</dbReference>
<comment type="similarity">
    <text evidence="4">Belongs to the methyl-accepting chemotaxis (MCP) protein family.</text>
</comment>
<reference evidence="9" key="1">
    <citation type="submission" date="2021-01" db="EMBL/GenBank/DDBJ databases">
        <title>Whole genome shotgun sequence of Actinoplanes tereljensis NBRC 105297.</title>
        <authorList>
            <person name="Komaki H."/>
            <person name="Tamura T."/>
        </authorList>
    </citation>
    <scope>NUCLEOTIDE SEQUENCE</scope>
    <source>
        <strain evidence="9">NBRC 105297</strain>
    </source>
</reference>
<evidence type="ECO:0000313" key="10">
    <source>
        <dbReference type="Proteomes" id="UP000623608"/>
    </source>
</evidence>
<evidence type="ECO:0000256" key="1">
    <source>
        <dbReference type="ARBA" id="ARBA00022692"/>
    </source>
</evidence>
<feature type="domain" description="HAMP" evidence="8">
    <location>
        <begin position="206"/>
        <end position="258"/>
    </location>
</feature>
<proteinExistence type="inferred from homology"/>
<protein>
    <recommendedName>
        <fullName evidence="11">Methyl-accepting chemotaxis protein</fullName>
    </recommendedName>
</protein>
<comment type="caution">
    <text evidence="9">The sequence shown here is derived from an EMBL/GenBank/DDBJ whole genome shotgun (WGS) entry which is preliminary data.</text>
</comment>